<sequence length="161" mass="17676">MEPRTATGARPQTLRNGPTGSRRTRRSSRLRHGTRGCRRTWWAWVHEQSGRGKERTALMTSPSHVDDDRGCLRLVLAVPLTLLTLIAAYFCWTALTISPSGTWDDDAYAGIVLSCVLTIAAAGAAAALWLVPSVRRATPWWWMLPVLLLGVVAGVRWAVSG</sequence>
<keyword evidence="2" id="KW-0472">Membrane</keyword>
<keyword evidence="4" id="KW-1185">Reference proteome</keyword>
<organism evidence="3 4">
    <name type="scientific">Streptomyces avermitilis (strain ATCC 31267 / DSM 46492 / JCM 5070 / NBRC 14893 / NCIMB 12804 / NRRL 8165 / MA-4680)</name>
    <dbReference type="NCBI Taxonomy" id="227882"/>
    <lineage>
        <taxon>Bacteria</taxon>
        <taxon>Bacillati</taxon>
        <taxon>Actinomycetota</taxon>
        <taxon>Actinomycetes</taxon>
        <taxon>Kitasatosporales</taxon>
        <taxon>Streptomycetaceae</taxon>
        <taxon>Streptomyces</taxon>
    </lineage>
</organism>
<reference evidence="3 4" key="2">
    <citation type="journal article" date="2003" name="Nat. Biotechnol.">
        <title>Complete genome sequence and comparative analysis of the industrial microorganism Streptomyces avermitilis.</title>
        <authorList>
            <person name="Ikeda H."/>
            <person name="Ishikawa J."/>
            <person name="Hanamoto A."/>
            <person name="Shinose M."/>
            <person name="Kikuchi H."/>
            <person name="Shiba T."/>
            <person name="Sakaki Y."/>
            <person name="Hattori M."/>
            <person name="Omura S."/>
        </authorList>
    </citation>
    <scope>NUCLEOTIDE SEQUENCE [LARGE SCALE GENOMIC DNA]</scope>
    <source>
        <strain evidence="4">ATCC 31267 / DSM 46492 / JCM 5070 / NBRC 14893 / NCIMB 12804 / NRRL 8165 / MA-4680</strain>
    </source>
</reference>
<proteinExistence type="predicted"/>
<evidence type="ECO:0000256" key="1">
    <source>
        <dbReference type="SAM" id="MobiDB-lite"/>
    </source>
</evidence>
<reference evidence="3 4" key="3">
    <citation type="journal article" date="2014" name="J. Ind. Microbiol. Biotechnol.">
        <title>Genome mining of the Streptomyces avermitilis genome and development of genome-minimized hosts for heterologous expression of biosynthetic gene clusters.</title>
        <authorList>
            <person name="Ikeda H."/>
            <person name="Shin-ya K."/>
            <person name="Omura S."/>
        </authorList>
    </citation>
    <scope>NUCLEOTIDE SEQUENCE [LARGE SCALE GENOMIC DNA]</scope>
    <source>
        <strain evidence="4">ATCC 31267 / DSM 46492 / JCM 5070 / NBRC 14893 / NCIMB 12804 / NRRL 8165 / MA-4680</strain>
    </source>
</reference>
<feature type="transmembrane region" description="Helical" evidence="2">
    <location>
        <begin position="140"/>
        <end position="159"/>
    </location>
</feature>
<dbReference type="AlphaFoldDB" id="Q82E46"/>
<evidence type="ECO:0000313" key="3">
    <source>
        <dbReference type="EMBL" id="BAC72482.1"/>
    </source>
</evidence>
<feature type="region of interest" description="Disordered" evidence="1">
    <location>
        <begin position="1"/>
        <end position="32"/>
    </location>
</feature>
<evidence type="ECO:0000256" key="2">
    <source>
        <dbReference type="SAM" id="Phobius"/>
    </source>
</evidence>
<dbReference type="HOGENOM" id="CLU_1642731_0_0_11"/>
<evidence type="ECO:0000313" key="4">
    <source>
        <dbReference type="Proteomes" id="UP000000428"/>
    </source>
</evidence>
<feature type="transmembrane region" description="Helical" evidence="2">
    <location>
        <begin position="107"/>
        <end position="131"/>
    </location>
</feature>
<keyword evidence="2" id="KW-0812">Transmembrane</keyword>
<gene>
    <name evidence="3" type="ORF">SAVERM_4770</name>
</gene>
<dbReference type="Proteomes" id="UP000000428">
    <property type="component" value="Chromosome"/>
</dbReference>
<dbReference type="KEGG" id="sma:SAVERM_4770"/>
<protein>
    <submittedName>
        <fullName evidence="3">Membrane protein</fullName>
    </submittedName>
</protein>
<feature type="compositionally biased region" description="Basic residues" evidence="1">
    <location>
        <begin position="22"/>
        <end position="32"/>
    </location>
</feature>
<name>Q82E46_STRAW</name>
<keyword evidence="2" id="KW-1133">Transmembrane helix</keyword>
<accession>Q82E46</accession>
<feature type="transmembrane region" description="Helical" evidence="2">
    <location>
        <begin position="74"/>
        <end position="95"/>
    </location>
</feature>
<reference evidence="3 4" key="1">
    <citation type="journal article" date="2001" name="Proc. Natl. Acad. Sci. U.S.A.">
        <title>Genome sequence of an industrial microorganism Streptomyces avermitilis: deducing the ability of producing secondary metabolites.</title>
        <authorList>
            <person name="Omura S."/>
            <person name="Ikeda H."/>
            <person name="Ishikawa J."/>
            <person name="Hanamoto A."/>
            <person name="Takahashi C."/>
            <person name="Shinose M."/>
            <person name="Takahashi Y."/>
            <person name="Horikawa H."/>
            <person name="Nakazawa H."/>
            <person name="Osonoe T."/>
            <person name="Kikuchi H."/>
            <person name="Shiba T."/>
            <person name="Sakaki Y."/>
            <person name="Hattori M."/>
        </authorList>
    </citation>
    <scope>NUCLEOTIDE SEQUENCE [LARGE SCALE GENOMIC DNA]</scope>
    <source>
        <strain evidence="4">ATCC 31267 / DSM 46492 / JCM 5070 / NBRC 14893 / NCIMB 12804 / NRRL 8165 / MA-4680</strain>
    </source>
</reference>
<dbReference type="eggNOG" id="ENOG5031QXG">
    <property type="taxonomic scope" value="Bacteria"/>
</dbReference>
<dbReference type="EMBL" id="BA000030">
    <property type="protein sequence ID" value="BAC72482.1"/>
    <property type="molecule type" value="Genomic_DNA"/>
</dbReference>